<dbReference type="EMBL" id="CACRXK020001111">
    <property type="protein sequence ID" value="CAB3987037.1"/>
    <property type="molecule type" value="Genomic_DNA"/>
</dbReference>
<protein>
    <submittedName>
        <fullName evidence="1">Uncharacterized protein</fullName>
    </submittedName>
</protein>
<dbReference type="Proteomes" id="UP001152795">
    <property type="component" value="Unassembled WGS sequence"/>
</dbReference>
<accession>A0A6S7GHL8</accession>
<name>A0A6S7GHL8_PARCT</name>
<organism evidence="1 2">
    <name type="scientific">Paramuricea clavata</name>
    <name type="common">Red gorgonian</name>
    <name type="synonym">Violescent sea-whip</name>
    <dbReference type="NCBI Taxonomy" id="317549"/>
    <lineage>
        <taxon>Eukaryota</taxon>
        <taxon>Metazoa</taxon>
        <taxon>Cnidaria</taxon>
        <taxon>Anthozoa</taxon>
        <taxon>Octocorallia</taxon>
        <taxon>Malacalcyonacea</taxon>
        <taxon>Plexauridae</taxon>
        <taxon>Paramuricea</taxon>
    </lineage>
</organism>
<comment type="caution">
    <text evidence="1">The sequence shown here is derived from an EMBL/GenBank/DDBJ whole genome shotgun (WGS) entry which is preliminary data.</text>
</comment>
<evidence type="ECO:0000313" key="1">
    <source>
        <dbReference type="EMBL" id="CAB3987037.1"/>
    </source>
</evidence>
<keyword evidence="2" id="KW-1185">Reference proteome</keyword>
<gene>
    <name evidence="1" type="ORF">PACLA_8A014951</name>
</gene>
<proteinExistence type="predicted"/>
<evidence type="ECO:0000313" key="2">
    <source>
        <dbReference type="Proteomes" id="UP001152795"/>
    </source>
</evidence>
<reference evidence="1" key="1">
    <citation type="submission" date="2020-04" db="EMBL/GenBank/DDBJ databases">
        <authorList>
            <person name="Alioto T."/>
            <person name="Alioto T."/>
            <person name="Gomez Garrido J."/>
        </authorList>
    </citation>
    <scope>NUCLEOTIDE SEQUENCE</scope>
    <source>
        <strain evidence="1">A484AB</strain>
    </source>
</reference>
<dbReference type="AlphaFoldDB" id="A0A6S7GHL8"/>
<sequence length="111" mass="13453">MERRAVIYSILEGIIKNGRVIRSACRKDAIRQFEPVNSCPACHDAKYENKEVAFLLLRKRRQRLMFRKRFWVRQIYDERESPKVEINVLVLESMLVDYEYFLPFQDVAEYF</sequence>